<evidence type="ECO:0000256" key="1">
    <source>
        <dbReference type="SAM" id="MobiDB-lite"/>
    </source>
</evidence>
<dbReference type="Proteomes" id="UP000216897">
    <property type="component" value="Unassembled WGS sequence"/>
</dbReference>
<feature type="domain" description="Phage terminase large subunit GpA ATPase" evidence="2">
    <location>
        <begin position="39"/>
        <end position="279"/>
    </location>
</feature>
<evidence type="ECO:0000313" key="4">
    <source>
        <dbReference type="EMBL" id="OZY54079.1"/>
    </source>
</evidence>
<feature type="region of interest" description="Disordered" evidence="1">
    <location>
        <begin position="623"/>
        <end position="667"/>
    </location>
</feature>
<dbReference type="InterPro" id="IPR051220">
    <property type="entry name" value="TFA_Chaperone"/>
</dbReference>
<dbReference type="HAMAP" id="MF_04144">
    <property type="entry name" value="TERL_LAMBDA"/>
    <property type="match status" value="1"/>
</dbReference>
<dbReference type="InterPro" id="IPR046453">
    <property type="entry name" value="GpA_ATPase"/>
</dbReference>
<feature type="domain" description="Terminase large subunit GpA endonuclease" evidence="3">
    <location>
        <begin position="321"/>
        <end position="601"/>
    </location>
</feature>
<organism evidence="4 5">
    <name type="scientific">Pseudomonas lundensis</name>
    <dbReference type="NCBI Taxonomy" id="86185"/>
    <lineage>
        <taxon>Bacteria</taxon>
        <taxon>Pseudomonadati</taxon>
        <taxon>Pseudomonadota</taxon>
        <taxon>Gammaproteobacteria</taxon>
        <taxon>Pseudomonadales</taxon>
        <taxon>Pseudomonadaceae</taxon>
        <taxon>Pseudomonas</taxon>
    </lineage>
</organism>
<protein>
    <submittedName>
        <fullName evidence="4">Terminase</fullName>
    </submittedName>
</protein>
<keyword evidence="5" id="KW-1185">Reference proteome</keyword>
<dbReference type="Pfam" id="PF20454">
    <property type="entry name" value="GpA_nuclease"/>
    <property type="match status" value="1"/>
</dbReference>
<proteinExistence type="inferred from homology"/>
<evidence type="ECO:0000259" key="3">
    <source>
        <dbReference type="Pfam" id="PF20454"/>
    </source>
</evidence>
<evidence type="ECO:0000259" key="2">
    <source>
        <dbReference type="Pfam" id="PF05876"/>
    </source>
</evidence>
<sequence length="667" mass="75877">MRALADAVRRGLNALYKEPPLTAVEWADTHFYLSSESSYQQGRWVTAAFQVAILNAMGNDLIRVFNLHKSARVGYTKMLMANIGYKIQHKKRNVLSYCPTDPDADELMKRHVDTMIRDVPVLLALAPWFGRKHSDNTQDAKRFDNQKMLWCLGGKAARNYREKSPDEVIYDELSKFDHDIEGEGSPTSLGDKRLEGATYKKSIRGSTLGIAGQCQISRAAEKSPHYLRFHIKPPCCGGEQHLKWGGKDEPYGLKWRTNELGEVESAWYLCEHCQGGTFEYHEMVEASQFGRYICERTGIWTRNGMEWFGADDQPIPTPRSVTFHIWTIYSTFTTWVDIAAERIEVGKDLGKLKTFVNTTLGEVWEEDQTEKVDWEQLRDRRENYGAQVPGRAVALFGSIDSQDDRYEGRVWGFGAGEESWLVYRFILYGDPASQVLRKKVGVELHRQFTRADGQVMGVERWCWDSGGHYSDEVRLESRKHGVHWVIPIFGASVYGKPIANFPRKKEKKSKTYLTEVGTDNAKELIYNRLKIQPDGDQPVPGCVHFPADDNICDEAELKQLTSESKKWVVVRGRRVFRWDASKRRNEALDCYVYAVAALRISQQRFGLDLDELSKGLPQVIERPQAEPMDEPAELSAPATEPEPATHQPPAEPASVGGWVDTGRGAWL</sequence>
<dbReference type="EMBL" id="NQKG01000017">
    <property type="protein sequence ID" value="OZY54079.1"/>
    <property type="molecule type" value="Genomic_DNA"/>
</dbReference>
<gene>
    <name evidence="4" type="ORF">CJF38_16560</name>
</gene>
<dbReference type="InterPro" id="IPR008866">
    <property type="entry name" value="Phage_lambda_GpA-like"/>
</dbReference>
<dbReference type="PANTHER" id="PTHR34413:SF2">
    <property type="entry name" value="PROPHAGE TAIL FIBER ASSEMBLY PROTEIN HOMOLOG TFAE-RELATED"/>
    <property type="match status" value="1"/>
</dbReference>
<name>A0ABX4GIX5_9PSED</name>
<dbReference type="InterPro" id="IPR046454">
    <property type="entry name" value="GpA_endonuclease"/>
</dbReference>
<evidence type="ECO:0000313" key="5">
    <source>
        <dbReference type="Proteomes" id="UP000216897"/>
    </source>
</evidence>
<comment type="caution">
    <text evidence="4">The sequence shown here is derived from an EMBL/GenBank/DDBJ whole genome shotgun (WGS) entry which is preliminary data.</text>
</comment>
<dbReference type="PANTHER" id="PTHR34413">
    <property type="entry name" value="PROPHAGE TAIL FIBER ASSEMBLY PROTEIN HOMOLOG TFAE-RELATED-RELATED"/>
    <property type="match status" value="1"/>
</dbReference>
<dbReference type="Pfam" id="PF05876">
    <property type="entry name" value="GpA_ATPase"/>
    <property type="match status" value="1"/>
</dbReference>
<accession>A0ABX4GIX5</accession>
<reference evidence="4 5" key="1">
    <citation type="submission" date="2017-08" db="EMBL/GenBank/DDBJ databases">
        <title>Genomic and metabolic characterisation of spoilage-associated Pseudomonas species.</title>
        <authorList>
            <person name="Stanborough T."/>
            <person name="Fegan N."/>
            <person name="Powell S.M."/>
            <person name="Singh T."/>
            <person name="Tamplin M.L."/>
            <person name="Chandry P.S."/>
        </authorList>
    </citation>
    <scope>NUCLEOTIDE SEQUENCE [LARGE SCALE GENOMIC DNA]</scope>
    <source>
        <strain evidence="4 5">L1814</strain>
    </source>
</reference>